<feature type="transmembrane region" description="Helical" evidence="1">
    <location>
        <begin position="64"/>
        <end position="85"/>
    </location>
</feature>
<accession>A0A7W6P2Y1</accession>
<feature type="transmembrane region" description="Helical" evidence="1">
    <location>
        <begin position="124"/>
        <end position="143"/>
    </location>
</feature>
<keyword evidence="1" id="KW-1133">Transmembrane helix</keyword>
<dbReference type="InterPro" id="IPR010266">
    <property type="entry name" value="NnrS"/>
</dbReference>
<organism evidence="2 3">
    <name type="scientific">Allorhizobium borbori</name>
    <dbReference type="NCBI Taxonomy" id="485907"/>
    <lineage>
        <taxon>Bacteria</taxon>
        <taxon>Pseudomonadati</taxon>
        <taxon>Pseudomonadota</taxon>
        <taxon>Alphaproteobacteria</taxon>
        <taxon>Hyphomicrobiales</taxon>
        <taxon>Rhizobiaceae</taxon>
        <taxon>Rhizobium/Agrobacterium group</taxon>
        <taxon>Allorhizobium</taxon>
    </lineage>
</organism>
<dbReference type="Pfam" id="PF05940">
    <property type="entry name" value="NnrS"/>
    <property type="match status" value="1"/>
</dbReference>
<evidence type="ECO:0000313" key="3">
    <source>
        <dbReference type="Proteomes" id="UP000584824"/>
    </source>
</evidence>
<name>A0A7W6P2Y1_9HYPH</name>
<feature type="transmembrane region" description="Helical" evidence="1">
    <location>
        <begin position="97"/>
        <end position="118"/>
    </location>
</feature>
<gene>
    <name evidence="2" type="ORF">GGQ66_004522</name>
</gene>
<keyword evidence="1" id="KW-0472">Membrane</keyword>
<feature type="transmembrane region" description="Helical" evidence="1">
    <location>
        <begin position="309"/>
        <end position="331"/>
    </location>
</feature>
<feature type="transmembrane region" description="Helical" evidence="1">
    <location>
        <begin position="279"/>
        <end position="303"/>
    </location>
</feature>
<feature type="transmembrane region" description="Helical" evidence="1">
    <location>
        <begin position="371"/>
        <end position="391"/>
    </location>
</feature>
<sequence length="417" mass="43590">MNGAQQGKRRKDIPRGLGQNGPVLFSYGFRPFFSGAALWAIIGMAVWIAALAGRAEVAVAYGSVAWHAHEMLFGFAAAVLTGYLMTSVPNWSGHFPVSGWPLALLFALWCVGRAALAMSDVMGVAPAIALDATFLPVVALLCGREIVSGHKWKDLRLVSILAVLSIANIAFHAAVLTETETGPSSRLAVALYTALITMVGGRMVPSFTRTALKARGGGPLPAPFGAVDRLAIALTLPALAGWVLLPESRLTAVLALMAAAAQTTRVVRWHGWRVGGDPIALSLHAAYIFIPLGLAGISLAALGEVPESAALHGLTVGAIGGMMLSVMMRATRGHTGKAVRGSWVSALASGALFAAALLRPLAGFLPDQAPVLYALAGIGWIVAFGLFAIEYGPMLAFARRTPLRGQSSCAPTRINMR</sequence>
<keyword evidence="1" id="KW-0812">Transmembrane</keyword>
<reference evidence="2 3" key="1">
    <citation type="submission" date="2020-08" db="EMBL/GenBank/DDBJ databases">
        <title>Genomic Encyclopedia of Type Strains, Phase IV (KMG-IV): sequencing the most valuable type-strain genomes for metagenomic binning, comparative biology and taxonomic classification.</title>
        <authorList>
            <person name="Goeker M."/>
        </authorList>
    </citation>
    <scope>NUCLEOTIDE SEQUENCE [LARGE SCALE GENOMIC DNA]</scope>
    <source>
        <strain evidence="2 3">DSM 26385</strain>
    </source>
</reference>
<keyword evidence="3" id="KW-1185">Reference proteome</keyword>
<dbReference type="EMBL" id="JACIDU010000037">
    <property type="protein sequence ID" value="MBB4105934.1"/>
    <property type="molecule type" value="Genomic_DNA"/>
</dbReference>
<feature type="transmembrane region" description="Helical" evidence="1">
    <location>
        <begin position="343"/>
        <end position="365"/>
    </location>
</feature>
<dbReference type="AlphaFoldDB" id="A0A7W6P2Y1"/>
<proteinExistence type="predicted"/>
<dbReference type="RefSeq" id="WP_183795869.1">
    <property type="nucleotide sequence ID" value="NZ_JACIDU010000037.1"/>
</dbReference>
<feature type="transmembrane region" description="Helical" evidence="1">
    <location>
        <begin position="155"/>
        <end position="175"/>
    </location>
</feature>
<evidence type="ECO:0000256" key="1">
    <source>
        <dbReference type="SAM" id="Phobius"/>
    </source>
</evidence>
<protein>
    <submittedName>
        <fullName evidence="2">Uncharacterized protein involved in response to NO</fullName>
    </submittedName>
</protein>
<feature type="transmembrane region" description="Helical" evidence="1">
    <location>
        <begin position="187"/>
        <end position="205"/>
    </location>
</feature>
<evidence type="ECO:0000313" key="2">
    <source>
        <dbReference type="EMBL" id="MBB4105934.1"/>
    </source>
</evidence>
<comment type="caution">
    <text evidence="2">The sequence shown here is derived from an EMBL/GenBank/DDBJ whole genome shotgun (WGS) entry which is preliminary data.</text>
</comment>
<feature type="transmembrane region" description="Helical" evidence="1">
    <location>
        <begin position="32"/>
        <end position="52"/>
    </location>
</feature>
<dbReference type="Proteomes" id="UP000584824">
    <property type="component" value="Unassembled WGS sequence"/>
</dbReference>